<organism evidence="1 2">
    <name type="scientific">Zancudomyces culisetae</name>
    <name type="common">Gut fungus</name>
    <name type="synonym">Smittium culisetae</name>
    <dbReference type="NCBI Taxonomy" id="1213189"/>
    <lineage>
        <taxon>Eukaryota</taxon>
        <taxon>Fungi</taxon>
        <taxon>Fungi incertae sedis</taxon>
        <taxon>Zoopagomycota</taxon>
        <taxon>Kickxellomycotina</taxon>
        <taxon>Harpellomycetes</taxon>
        <taxon>Harpellales</taxon>
        <taxon>Legeriomycetaceae</taxon>
        <taxon>Zancudomyces</taxon>
    </lineage>
</organism>
<dbReference type="AlphaFoldDB" id="A0A1R1PVS5"/>
<proteinExistence type="predicted"/>
<sequence>MSKTNPAASPWPSQAQQILSKRVLKVRWSRSSSSIFGTALTNSTFTVFDQFNIPLAIIKEGKGAGIEKYFMSTSRDVAYIATAIDGTSLFKIIKPPAIATNDFYVYTMNNRIVGGVTKKIGFVKGSFDLFIYDSTGKANSFCTFSTNSLERSFRLKDYQSNTIGAVDLNASASNFVFMQSEENFTVALDGNYIKRHHLVEPAKMARFIEQPTSYGRMAVLIAAMVCCQFNRMDH</sequence>
<gene>
    <name evidence="1" type="ORF">AX774_g1418</name>
</gene>
<evidence type="ECO:0000313" key="2">
    <source>
        <dbReference type="Proteomes" id="UP000188320"/>
    </source>
</evidence>
<protein>
    <submittedName>
        <fullName evidence="1">Uncharacterized protein</fullName>
    </submittedName>
</protein>
<comment type="caution">
    <text evidence="1">The sequence shown here is derived from an EMBL/GenBank/DDBJ whole genome shotgun (WGS) entry which is preliminary data.</text>
</comment>
<dbReference type="Proteomes" id="UP000188320">
    <property type="component" value="Unassembled WGS sequence"/>
</dbReference>
<name>A0A1R1PVS5_ZANCU</name>
<dbReference type="EMBL" id="LSSK01000115">
    <property type="protein sequence ID" value="OMH85039.1"/>
    <property type="molecule type" value="Genomic_DNA"/>
</dbReference>
<evidence type="ECO:0000313" key="1">
    <source>
        <dbReference type="EMBL" id="OMH85039.1"/>
    </source>
</evidence>
<accession>A0A1R1PVS5</accession>
<keyword evidence="2" id="KW-1185">Reference proteome</keyword>
<reference evidence="2" key="1">
    <citation type="submission" date="2017-01" db="EMBL/GenBank/DDBJ databases">
        <authorList>
            <person name="Wang Y."/>
            <person name="White M."/>
            <person name="Kvist S."/>
            <person name="Moncalvo J.-M."/>
        </authorList>
    </citation>
    <scope>NUCLEOTIDE SEQUENCE [LARGE SCALE GENOMIC DNA]</scope>
    <source>
        <strain evidence="2">COL-18-3</strain>
    </source>
</reference>